<protein>
    <submittedName>
        <fullName evidence="2">Uncharacterized protein</fullName>
    </submittedName>
</protein>
<feature type="region of interest" description="Disordered" evidence="1">
    <location>
        <begin position="67"/>
        <end position="94"/>
    </location>
</feature>
<reference evidence="2" key="1">
    <citation type="submission" date="2020-05" db="EMBL/GenBank/DDBJ databases">
        <title>Phylogenomic resolution of chytrid fungi.</title>
        <authorList>
            <person name="Stajich J.E."/>
            <person name="Amses K."/>
            <person name="Simmons R."/>
            <person name="Seto K."/>
            <person name="Myers J."/>
            <person name="Bonds A."/>
            <person name="Quandt C.A."/>
            <person name="Barry K."/>
            <person name="Liu P."/>
            <person name="Grigoriev I."/>
            <person name="Longcore J.E."/>
            <person name="James T.Y."/>
        </authorList>
    </citation>
    <scope>NUCLEOTIDE SEQUENCE</scope>
    <source>
        <strain evidence="2">JEL0476</strain>
    </source>
</reference>
<gene>
    <name evidence="2" type="ORF">HK099_004917</name>
</gene>
<evidence type="ECO:0000256" key="1">
    <source>
        <dbReference type="SAM" id="MobiDB-lite"/>
    </source>
</evidence>
<accession>A0AAD5U4H0</accession>
<proteinExistence type="predicted"/>
<sequence>MTLFIVVLGNTSLNPREVKKAQEKICPVPVTITKSVFLTTIVEYRTKITTVTNPTVTKTVTKYRTKTITNTKFPPPQSQNNSSSYTDSPSTSTNHATVDDIYTTEFNEVTKVSTFENQRVTTSIKYFSNSPKSNAVSTELYGVPEETTESSAHVTVSDRYQTSPSTQIDNANVVTDNYSSTSAGEITHLATLIPSSGFTKGPHQSGQVEVETFSVRQTVYSSSEYYESTTLAAVAVDSVITGVHSISSPSQSEELNTAAQTVAFTEGTSEVYFPGELTSGPESTTLYTPSVEYSTNEYNNYVKDSTTQPHIFSTTTVDNAHSSVEFNTSPLQTGVVETFHESSLPTTEIINAEETELFNSEIFKTSSVQPSDSIHVTAAHSTSKRPSHSQSINTNLEVDEVSTAVFVAEETEIIEFSTAQAELTSTQQGVVQVTEIVSTNSRILPDSTTAVVHTQWPVWETDVNADSSTKVIGVLTSGAEATNVPKTPTTTYTKEFSSTLYNQWPHWESLSSEPSFSTEVDSLQTTKSNNVVNTNDVKSTKTKDFTTVDNHQISETVVLENQSSNEVSSNTAISKSTSKDFNAIYTLEEQKTTNTQNFVFTSASESVSFTSTSPSTKHHSSAAQTPTDSHENPTFTEKFPLETPKETTEYLQEFETSTAFENAAEESSESINVEDFETTTQQSLATETSVAPNPTLTSVALTTVITLTSVQPETTETIPVVTTSTDEFGEIVITSFITRVIPAMTMTQTVIETFPTFILTNVTPVVTVPKYTVTETFTYTLGERTYTQTFVRTLTPTDVATPAPLVRKFYLSF</sequence>
<feature type="compositionally biased region" description="Polar residues" evidence="1">
    <location>
        <begin position="622"/>
        <end position="635"/>
    </location>
</feature>
<comment type="caution">
    <text evidence="2">The sequence shown here is derived from an EMBL/GenBank/DDBJ whole genome shotgun (WGS) entry which is preliminary data.</text>
</comment>
<evidence type="ECO:0000313" key="2">
    <source>
        <dbReference type="EMBL" id="KAJ3218827.1"/>
    </source>
</evidence>
<keyword evidence="3" id="KW-1185">Reference proteome</keyword>
<feature type="region of interest" description="Disordered" evidence="1">
    <location>
        <begin position="609"/>
        <end position="638"/>
    </location>
</feature>
<dbReference type="Proteomes" id="UP001211065">
    <property type="component" value="Unassembled WGS sequence"/>
</dbReference>
<dbReference type="AlphaFoldDB" id="A0AAD5U4H0"/>
<organism evidence="2 3">
    <name type="scientific">Clydaea vesicula</name>
    <dbReference type="NCBI Taxonomy" id="447962"/>
    <lineage>
        <taxon>Eukaryota</taxon>
        <taxon>Fungi</taxon>
        <taxon>Fungi incertae sedis</taxon>
        <taxon>Chytridiomycota</taxon>
        <taxon>Chytridiomycota incertae sedis</taxon>
        <taxon>Chytridiomycetes</taxon>
        <taxon>Lobulomycetales</taxon>
        <taxon>Lobulomycetaceae</taxon>
        <taxon>Clydaea</taxon>
    </lineage>
</organism>
<dbReference type="EMBL" id="JADGJW010000363">
    <property type="protein sequence ID" value="KAJ3218827.1"/>
    <property type="molecule type" value="Genomic_DNA"/>
</dbReference>
<name>A0AAD5U4H0_9FUNG</name>
<evidence type="ECO:0000313" key="3">
    <source>
        <dbReference type="Proteomes" id="UP001211065"/>
    </source>
</evidence>